<evidence type="ECO:0000313" key="4">
    <source>
        <dbReference type="RefSeq" id="XP_020084315.1"/>
    </source>
</evidence>
<protein>
    <submittedName>
        <fullName evidence="4">Uncharacterized protein LOC109707464</fullName>
    </submittedName>
</protein>
<evidence type="ECO:0000256" key="1">
    <source>
        <dbReference type="SAM" id="Coils"/>
    </source>
</evidence>
<dbReference type="PANTHER" id="PTHR33431:SF3">
    <property type="entry name" value="ENABLED-LIKE PROTEIN (DUF1635)"/>
    <property type="match status" value="1"/>
</dbReference>
<feature type="coiled-coil region" evidence="1">
    <location>
        <begin position="280"/>
        <end position="311"/>
    </location>
</feature>
<feature type="region of interest" description="Disordered" evidence="2">
    <location>
        <begin position="235"/>
        <end position="259"/>
    </location>
</feature>
<gene>
    <name evidence="4" type="primary">LOC109707464</name>
</gene>
<dbReference type="PANTHER" id="PTHR33431">
    <property type="entry name" value="ENABLED-LIKE PROTEIN (DUF1635)"/>
    <property type="match status" value="1"/>
</dbReference>
<name>A0A6P5ESZ3_ANACO</name>
<dbReference type="RefSeq" id="XP_020084315.1">
    <property type="nucleotide sequence ID" value="XM_020228726.1"/>
</dbReference>
<dbReference type="GeneID" id="109707464"/>
<reference evidence="4" key="2">
    <citation type="submission" date="2025-08" db="UniProtKB">
        <authorList>
            <consortium name="RefSeq"/>
        </authorList>
    </citation>
    <scope>IDENTIFICATION</scope>
    <source>
        <tissue evidence="4">Leaf</tissue>
    </source>
</reference>
<dbReference type="Proteomes" id="UP000515123">
    <property type="component" value="Linkage group 3"/>
</dbReference>
<evidence type="ECO:0000256" key="2">
    <source>
        <dbReference type="SAM" id="MobiDB-lite"/>
    </source>
</evidence>
<feature type="region of interest" description="Disordered" evidence="2">
    <location>
        <begin position="1"/>
        <end position="22"/>
    </location>
</feature>
<dbReference type="InterPro" id="IPR012862">
    <property type="entry name" value="DUF1635"/>
</dbReference>
<keyword evidence="3" id="KW-1185">Reference proteome</keyword>
<feature type="compositionally biased region" description="Pro residues" evidence="2">
    <location>
        <begin position="389"/>
        <end position="398"/>
    </location>
</feature>
<reference evidence="3" key="1">
    <citation type="journal article" date="2015" name="Nat. Genet.">
        <title>The pineapple genome and the evolution of CAM photosynthesis.</title>
        <authorList>
            <person name="Ming R."/>
            <person name="VanBuren R."/>
            <person name="Wai C.M."/>
            <person name="Tang H."/>
            <person name="Schatz M.C."/>
            <person name="Bowers J.E."/>
            <person name="Lyons E."/>
            <person name="Wang M.L."/>
            <person name="Chen J."/>
            <person name="Biggers E."/>
            <person name="Zhang J."/>
            <person name="Huang L."/>
            <person name="Zhang L."/>
            <person name="Miao W."/>
            <person name="Zhang J."/>
            <person name="Ye Z."/>
            <person name="Miao C."/>
            <person name="Lin Z."/>
            <person name="Wang H."/>
            <person name="Zhou H."/>
            <person name="Yim W.C."/>
            <person name="Priest H.D."/>
            <person name="Zheng C."/>
            <person name="Woodhouse M."/>
            <person name="Edger P.P."/>
            <person name="Guyot R."/>
            <person name="Guo H.B."/>
            <person name="Guo H."/>
            <person name="Zheng G."/>
            <person name="Singh R."/>
            <person name="Sharma A."/>
            <person name="Min X."/>
            <person name="Zheng Y."/>
            <person name="Lee H."/>
            <person name="Gurtowski J."/>
            <person name="Sedlazeck F.J."/>
            <person name="Harkess A."/>
            <person name="McKain M.R."/>
            <person name="Liao Z."/>
            <person name="Fang J."/>
            <person name="Liu J."/>
            <person name="Zhang X."/>
            <person name="Zhang Q."/>
            <person name="Hu W."/>
            <person name="Qin Y."/>
            <person name="Wang K."/>
            <person name="Chen L.Y."/>
            <person name="Shirley N."/>
            <person name="Lin Y.R."/>
            <person name="Liu L.Y."/>
            <person name="Hernandez A.G."/>
            <person name="Wright C.L."/>
            <person name="Bulone V."/>
            <person name="Tuskan G.A."/>
            <person name="Heath K."/>
            <person name="Zee F."/>
            <person name="Moore P.H."/>
            <person name="Sunkar R."/>
            <person name="Leebens-Mack J.H."/>
            <person name="Mockler T."/>
            <person name="Bennetzen J.L."/>
            <person name="Freeling M."/>
            <person name="Sankoff D."/>
            <person name="Paterson A.H."/>
            <person name="Zhu X."/>
            <person name="Yang X."/>
            <person name="Smith J.A."/>
            <person name="Cushman J.C."/>
            <person name="Paull R.E."/>
            <person name="Yu Q."/>
        </authorList>
    </citation>
    <scope>NUCLEOTIDE SEQUENCE [LARGE SCALE GENOMIC DNA]</scope>
    <source>
        <strain evidence="3">cv. F153</strain>
    </source>
</reference>
<proteinExistence type="predicted"/>
<accession>A0A6P5ESZ3</accession>
<sequence>MRGRSTLSSGPRGHTGLVDRAHPVLPDELRPLFVSTGSVVPFPRSSDMPPSNFMPSASLSSSSLVPSASMLLLPVPAKAVEEEEEDDESGDSQAVFFVRMRRGFLGAKVEAEEPAPRLAVAICHKDEVTVHKKQLKREQSCHHGAEFRLECLRQVCSLAIVPSSSATVIAAATVSEEMAPPFNSGHINLFDGVLDFAFFAAQDESKRPLRETPDSRRPSVRLNSFLSDKLQPAAENFGQGENHHHHHHHQQQHLPPPLPAGGATASWAFLWEPQDVGSGVAELREAVVRATAELESTRAAAQEELRVAQGRALHLAALLDSTARERDQLRRHCHSLLLLLSHHLHHHHHQNPSPPPTIPPNPPPPPNPFLDDVSNASNEEEEGSNNGTSPPPPPPPPAAAALEAEVEAAAARRGLPEKGRLVEAVVAAGPLLQTLLLAGPLPRWRHPPPPLLAFEIPPVAASLNPSPDTNNAINNTNNTININISDPDATPAPPLLVMASASSSPESNGCELQHWYHHTTSNNNNNNNNTNNNNNMNSNSTNHKLNSFFL</sequence>
<feature type="compositionally biased region" description="Low complexity" evidence="2">
    <location>
        <begin position="519"/>
        <end position="542"/>
    </location>
</feature>
<dbReference type="OrthoDB" id="784654at2759"/>
<dbReference type="Pfam" id="PF07795">
    <property type="entry name" value="DUF1635"/>
    <property type="match status" value="1"/>
</dbReference>
<dbReference type="AlphaFoldDB" id="A0A6P5ESZ3"/>
<feature type="region of interest" description="Disordered" evidence="2">
    <location>
        <begin position="346"/>
        <end position="400"/>
    </location>
</feature>
<feature type="compositionally biased region" description="Pro residues" evidence="2">
    <location>
        <begin position="352"/>
        <end position="368"/>
    </location>
</feature>
<keyword evidence="1" id="KW-0175">Coiled coil</keyword>
<organism evidence="3 4">
    <name type="scientific">Ananas comosus</name>
    <name type="common">Pineapple</name>
    <name type="synonym">Ananas ananas</name>
    <dbReference type="NCBI Taxonomy" id="4615"/>
    <lineage>
        <taxon>Eukaryota</taxon>
        <taxon>Viridiplantae</taxon>
        <taxon>Streptophyta</taxon>
        <taxon>Embryophyta</taxon>
        <taxon>Tracheophyta</taxon>
        <taxon>Spermatophyta</taxon>
        <taxon>Magnoliopsida</taxon>
        <taxon>Liliopsida</taxon>
        <taxon>Poales</taxon>
        <taxon>Bromeliaceae</taxon>
        <taxon>Bromelioideae</taxon>
        <taxon>Ananas</taxon>
    </lineage>
</organism>
<feature type="region of interest" description="Disordered" evidence="2">
    <location>
        <begin position="519"/>
        <end position="550"/>
    </location>
</feature>
<evidence type="ECO:0000313" key="3">
    <source>
        <dbReference type="Proteomes" id="UP000515123"/>
    </source>
</evidence>